<reference evidence="1 2" key="1">
    <citation type="submission" date="2016-05" db="EMBL/GenBank/DDBJ databases">
        <title>Microbial solvent formation.</title>
        <authorList>
            <person name="Poehlein A."/>
            <person name="Montoya Solano J.D."/>
            <person name="Flitsch S."/>
            <person name="Krabben P."/>
            <person name="Duerre P."/>
            <person name="Daniel R."/>
        </authorList>
    </citation>
    <scope>NUCLEOTIDE SEQUENCE [LARGE SCALE GENOMIC DNA]</scope>
    <source>
        <strain evidence="1 2">DSM 2619</strain>
    </source>
</reference>
<comment type="caution">
    <text evidence="1">The sequence shown here is derived from an EMBL/GenBank/DDBJ whole genome shotgun (WGS) entry which is preliminary data.</text>
</comment>
<evidence type="ECO:0000313" key="1">
    <source>
        <dbReference type="EMBL" id="OOM75553.1"/>
    </source>
</evidence>
<accession>A0A1S8TCQ7</accession>
<dbReference type="AlphaFoldDB" id="A0A1S8TCQ7"/>
<dbReference type="RefSeq" id="WP_077848283.1">
    <property type="nucleotide sequence ID" value="NZ_LZZM01000184.1"/>
</dbReference>
<evidence type="ECO:0000313" key="2">
    <source>
        <dbReference type="Proteomes" id="UP000190890"/>
    </source>
</evidence>
<gene>
    <name evidence="1" type="ORF">CLPUN_32240</name>
</gene>
<dbReference type="Proteomes" id="UP000190890">
    <property type="component" value="Unassembled WGS sequence"/>
</dbReference>
<proteinExistence type="predicted"/>
<protein>
    <submittedName>
        <fullName evidence="1">Uncharacterized protein</fullName>
    </submittedName>
</protein>
<dbReference type="STRING" id="29367.CLPUN_32240"/>
<dbReference type="OrthoDB" id="2861256at2"/>
<organism evidence="1 2">
    <name type="scientific">Clostridium puniceum</name>
    <dbReference type="NCBI Taxonomy" id="29367"/>
    <lineage>
        <taxon>Bacteria</taxon>
        <taxon>Bacillati</taxon>
        <taxon>Bacillota</taxon>
        <taxon>Clostridia</taxon>
        <taxon>Eubacteriales</taxon>
        <taxon>Clostridiaceae</taxon>
        <taxon>Clostridium</taxon>
    </lineage>
</organism>
<sequence length="180" mass="22306">MCINDFVIQKYHINKEILSIFQKEFYSYNQKIENINFNEPISLRIYCMYQDMMLTVEKFDYYYIEQELCSPEEMCRSIILNYEEEIKQQDNKIWENIQQERKKLKEMILSDEEFHRCTNKTLRKTYGNKIIKNNSKYKKLFLNNGHGWYDVPIDDYIELLWREYKEICNKSTVTEYRIKR</sequence>
<name>A0A1S8TCQ7_9CLOT</name>
<dbReference type="EMBL" id="LZZM01000184">
    <property type="protein sequence ID" value="OOM75553.1"/>
    <property type="molecule type" value="Genomic_DNA"/>
</dbReference>
<keyword evidence="2" id="KW-1185">Reference proteome</keyword>